<keyword evidence="5" id="KW-0560">Oxidoreductase</keyword>
<keyword evidence="4" id="KW-0274">FAD</keyword>
<evidence type="ECO:0000313" key="8">
    <source>
        <dbReference type="Proteomes" id="UP001500880"/>
    </source>
</evidence>
<organism evidence="7 8">
    <name type="scientific">Salinibacillus aidingensis</name>
    <dbReference type="NCBI Taxonomy" id="237684"/>
    <lineage>
        <taxon>Bacteria</taxon>
        <taxon>Bacillati</taxon>
        <taxon>Bacillota</taxon>
        <taxon>Bacilli</taxon>
        <taxon>Bacillales</taxon>
        <taxon>Bacillaceae</taxon>
        <taxon>Salinibacillus</taxon>
    </lineage>
</organism>
<dbReference type="SUPFAM" id="SSF56176">
    <property type="entry name" value="FAD-binding/transporter-associated domain-like"/>
    <property type="match status" value="1"/>
</dbReference>
<dbReference type="Proteomes" id="UP001500880">
    <property type="component" value="Unassembled WGS sequence"/>
</dbReference>
<keyword evidence="8" id="KW-1185">Reference proteome</keyword>
<dbReference type="PROSITE" id="PS00862">
    <property type="entry name" value="OX2_COVAL_FAD"/>
    <property type="match status" value="1"/>
</dbReference>
<comment type="caution">
    <text evidence="7">The sequence shown here is derived from an EMBL/GenBank/DDBJ whole genome shotgun (WGS) entry which is preliminary data.</text>
</comment>
<evidence type="ECO:0000256" key="2">
    <source>
        <dbReference type="ARBA" id="ARBA00005466"/>
    </source>
</evidence>
<comment type="similarity">
    <text evidence="2">Belongs to the oxygen-dependent FAD-linked oxidoreductase family.</text>
</comment>
<evidence type="ECO:0000256" key="5">
    <source>
        <dbReference type="ARBA" id="ARBA00023002"/>
    </source>
</evidence>
<accession>A0ABP3KVX7</accession>
<evidence type="ECO:0000256" key="3">
    <source>
        <dbReference type="ARBA" id="ARBA00022630"/>
    </source>
</evidence>
<dbReference type="InterPro" id="IPR016169">
    <property type="entry name" value="FAD-bd_PCMH_sub2"/>
</dbReference>
<dbReference type="InterPro" id="IPR036318">
    <property type="entry name" value="FAD-bd_PCMH-like_sf"/>
</dbReference>
<gene>
    <name evidence="7" type="ORF">GCM10008986_12230</name>
</gene>
<dbReference type="PANTHER" id="PTHR42973:SF39">
    <property type="entry name" value="FAD-BINDING PCMH-TYPE DOMAIN-CONTAINING PROTEIN"/>
    <property type="match status" value="1"/>
</dbReference>
<dbReference type="PROSITE" id="PS51387">
    <property type="entry name" value="FAD_PCMH"/>
    <property type="match status" value="1"/>
</dbReference>
<dbReference type="InterPro" id="IPR050416">
    <property type="entry name" value="FAD-linked_Oxidoreductase"/>
</dbReference>
<dbReference type="Gene3D" id="3.30.43.10">
    <property type="entry name" value="Uridine Diphospho-n-acetylenolpyruvylglucosamine Reductase, domain 2"/>
    <property type="match status" value="1"/>
</dbReference>
<feature type="domain" description="FAD-binding PCMH-type" evidence="6">
    <location>
        <begin position="32"/>
        <end position="202"/>
    </location>
</feature>
<dbReference type="PANTHER" id="PTHR42973">
    <property type="entry name" value="BINDING OXIDOREDUCTASE, PUTATIVE (AFU_ORTHOLOGUE AFUA_1G17690)-RELATED"/>
    <property type="match status" value="1"/>
</dbReference>
<evidence type="ECO:0000256" key="1">
    <source>
        <dbReference type="ARBA" id="ARBA00001974"/>
    </source>
</evidence>
<dbReference type="RefSeq" id="WP_343838777.1">
    <property type="nucleotide sequence ID" value="NZ_BAAADO010000002.1"/>
</dbReference>
<dbReference type="InterPro" id="IPR016167">
    <property type="entry name" value="FAD-bd_PCMH_sub1"/>
</dbReference>
<dbReference type="Gene3D" id="3.30.465.10">
    <property type="match status" value="1"/>
</dbReference>
<dbReference type="InterPro" id="IPR006094">
    <property type="entry name" value="Oxid_FAD_bind_N"/>
</dbReference>
<name>A0ABP3KVX7_9BACI</name>
<sequence length="429" mass="47095">MSYVLSKKLKGRLLLPEHHEYNERRKVFNGGIERYPKAIAVCLTEEDVRAAVTFARTEILTISVRGGGHHVAGTAVCDHGLMIDLSEMRNVDVDTDRKIAYVEGGAILRDIDMETQKYGLATPTGTVSQTGIGGLALGGGLGYLRGKYGLTSDNLLSARIVTADGKLLEVSSKHHQDLFWALRGGGGNFGIVTQFALKLHEIGPNILGLDVMYDFKDAGEVLRKAQAYIKDAPDEVSFNITAMQLPPAPFLPDFLHHRKVISLTGMYAGDPEEGESVLMPLRNITKPVVDQSGVFPYTELQSKLDAMVESNIPVYGTSLYFSSLDDRVINKILTKLDQAPSSSILVQLWALNGEMNRVPVDETAFAVRDAAFVLFIDAMVMPDMDAEVLKNWVESVYHELLPYSHLNASYLNGIGLGDSITKRAYGLNF</sequence>
<dbReference type="Gene3D" id="3.40.462.20">
    <property type="match status" value="1"/>
</dbReference>
<comment type="cofactor">
    <cofactor evidence="1">
        <name>FAD</name>
        <dbReference type="ChEBI" id="CHEBI:57692"/>
    </cofactor>
</comment>
<evidence type="ECO:0000313" key="7">
    <source>
        <dbReference type="EMBL" id="GAA0488174.1"/>
    </source>
</evidence>
<evidence type="ECO:0000256" key="4">
    <source>
        <dbReference type="ARBA" id="ARBA00022827"/>
    </source>
</evidence>
<reference evidence="8" key="1">
    <citation type="journal article" date="2019" name="Int. J. Syst. Evol. Microbiol.">
        <title>The Global Catalogue of Microorganisms (GCM) 10K type strain sequencing project: providing services to taxonomists for standard genome sequencing and annotation.</title>
        <authorList>
            <consortium name="The Broad Institute Genomics Platform"/>
            <consortium name="The Broad Institute Genome Sequencing Center for Infectious Disease"/>
            <person name="Wu L."/>
            <person name="Ma J."/>
        </authorList>
    </citation>
    <scope>NUCLEOTIDE SEQUENCE [LARGE SCALE GENOMIC DNA]</scope>
    <source>
        <strain evidence="8">JCM 12389</strain>
    </source>
</reference>
<dbReference type="InterPro" id="IPR016166">
    <property type="entry name" value="FAD-bd_PCMH"/>
</dbReference>
<dbReference type="Pfam" id="PF01565">
    <property type="entry name" value="FAD_binding_4"/>
    <property type="match status" value="1"/>
</dbReference>
<dbReference type="EMBL" id="BAAADO010000002">
    <property type="protein sequence ID" value="GAA0488174.1"/>
    <property type="molecule type" value="Genomic_DNA"/>
</dbReference>
<protein>
    <submittedName>
        <fullName evidence="7">FAD-binding oxidoreductase</fullName>
    </submittedName>
</protein>
<proteinExistence type="inferred from homology"/>
<keyword evidence="3" id="KW-0285">Flavoprotein</keyword>
<dbReference type="InterPro" id="IPR006093">
    <property type="entry name" value="Oxy_OxRdtase_FAD_BS"/>
</dbReference>
<evidence type="ECO:0000259" key="6">
    <source>
        <dbReference type="PROSITE" id="PS51387"/>
    </source>
</evidence>